<dbReference type="Proteomes" id="UP000504636">
    <property type="component" value="Unplaced"/>
</dbReference>
<reference evidence="2 4" key="1">
    <citation type="journal article" date="2020" name="Stud. Mycol.">
        <title>101 Dothideomycetes genomes: a test case for predicting lifestyles and emergence of pathogens.</title>
        <authorList>
            <person name="Haridas S."/>
            <person name="Albert R."/>
            <person name="Binder M."/>
            <person name="Bloem J."/>
            <person name="Labutti K."/>
            <person name="Salamov A."/>
            <person name="Andreopoulos B."/>
            <person name="Baker S."/>
            <person name="Barry K."/>
            <person name="Bills G."/>
            <person name="Bluhm B."/>
            <person name="Cannon C."/>
            <person name="Castanera R."/>
            <person name="Culley D."/>
            <person name="Daum C."/>
            <person name="Ezra D."/>
            <person name="Gonzalez J."/>
            <person name="Henrissat B."/>
            <person name="Kuo A."/>
            <person name="Liang C."/>
            <person name="Lipzen A."/>
            <person name="Lutzoni F."/>
            <person name="Magnuson J."/>
            <person name="Mondo S."/>
            <person name="Nolan M."/>
            <person name="Ohm R."/>
            <person name="Pangilinan J."/>
            <person name="Park H.-J."/>
            <person name="Ramirez L."/>
            <person name="Alfaro M."/>
            <person name="Sun H."/>
            <person name="Tritt A."/>
            <person name="Yoshinaga Y."/>
            <person name="Zwiers L.-H."/>
            <person name="Turgeon B."/>
            <person name="Goodwin S."/>
            <person name="Spatafora J."/>
            <person name="Crous P."/>
            <person name="Grigoriev I."/>
        </authorList>
    </citation>
    <scope>NUCLEOTIDE SEQUENCE</scope>
    <source>
        <strain evidence="2 4">CBS 304.34</strain>
    </source>
</reference>
<protein>
    <submittedName>
        <fullName evidence="2 4">Uncharacterized protein</fullName>
    </submittedName>
</protein>
<evidence type="ECO:0000256" key="1">
    <source>
        <dbReference type="SAM" id="MobiDB-lite"/>
    </source>
</evidence>
<proteinExistence type="predicted"/>
<dbReference type="RefSeq" id="XP_033568884.1">
    <property type="nucleotide sequence ID" value="XM_033726309.1"/>
</dbReference>
<name>A0A6A6XZU0_9PEZI</name>
<feature type="compositionally biased region" description="Acidic residues" evidence="1">
    <location>
        <begin position="186"/>
        <end position="195"/>
    </location>
</feature>
<reference evidence="4" key="3">
    <citation type="submission" date="2025-04" db="UniProtKB">
        <authorList>
            <consortium name="RefSeq"/>
        </authorList>
    </citation>
    <scope>IDENTIFICATION</scope>
    <source>
        <strain evidence="4">CBS 304.34</strain>
    </source>
</reference>
<dbReference type="GeneID" id="54467202"/>
<evidence type="ECO:0000313" key="4">
    <source>
        <dbReference type="RefSeq" id="XP_033568884.1"/>
    </source>
</evidence>
<reference evidence="4" key="2">
    <citation type="submission" date="2020-04" db="EMBL/GenBank/DDBJ databases">
        <authorList>
            <consortium name="NCBI Genome Project"/>
        </authorList>
    </citation>
    <scope>NUCLEOTIDE SEQUENCE</scope>
    <source>
        <strain evidence="4">CBS 304.34</strain>
    </source>
</reference>
<sequence length="215" mass="25616">MSSRYGRIRVTNIPYDNETDYRNERIRRYPNTYYDDHPSQEAEDDYNAYSTHTDKANRAATESQFERDTKSNLFRSEKDKLRERKYYKKYDSLFPEQHSRLVEPALDASFATENMAVGRHKFLESHPLGYNILRGREKHVDYFASAQKQWELYDKKAQKHAQYASDPEINEKRDQYGRLRPRYEPSDDEREEYYDDLEESRGVVLLGPSPSTILA</sequence>
<feature type="compositionally biased region" description="Basic and acidic residues" evidence="1">
    <location>
        <begin position="169"/>
        <end position="185"/>
    </location>
</feature>
<dbReference type="EMBL" id="MU003726">
    <property type="protein sequence ID" value="KAF2801920.1"/>
    <property type="molecule type" value="Genomic_DNA"/>
</dbReference>
<feature type="region of interest" description="Disordered" evidence="1">
    <location>
        <begin position="161"/>
        <end position="195"/>
    </location>
</feature>
<accession>A0A6A6XZU0</accession>
<keyword evidence="3" id="KW-1185">Reference proteome</keyword>
<evidence type="ECO:0000313" key="3">
    <source>
        <dbReference type="Proteomes" id="UP000504636"/>
    </source>
</evidence>
<evidence type="ECO:0000313" key="2">
    <source>
        <dbReference type="EMBL" id="KAF2801920.1"/>
    </source>
</evidence>
<gene>
    <name evidence="2 4" type="ORF">BDZ99DRAFT_527883</name>
</gene>
<dbReference type="AlphaFoldDB" id="A0A6A6XZU0"/>
<organism evidence="2">
    <name type="scientific">Mytilinidion resinicola</name>
    <dbReference type="NCBI Taxonomy" id="574789"/>
    <lineage>
        <taxon>Eukaryota</taxon>
        <taxon>Fungi</taxon>
        <taxon>Dikarya</taxon>
        <taxon>Ascomycota</taxon>
        <taxon>Pezizomycotina</taxon>
        <taxon>Dothideomycetes</taxon>
        <taxon>Pleosporomycetidae</taxon>
        <taxon>Mytilinidiales</taxon>
        <taxon>Mytilinidiaceae</taxon>
        <taxon>Mytilinidion</taxon>
    </lineage>
</organism>